<proteinExistence type="predicted"/>
<organism evidence="1 2">
    <name type="scientific">Trichormus variabilis NIES-23</name>
    <dbReference type="NCBI Taxonomy" id="1973479"/>
    <lineage>
        <taxon>Bacteria</taxon>
        <taxon>Bacillati</taxon>
        <taxon>Cyanobacteriota</taxon>
        <taxon>Cyanophyceae</taxon>
        <taxon>Nostocales</taxon>
        <taxon>Nostocaceae</taxon>
        <taxon>Trichormus</taxon>
    </lineage>
</organism>
<evidence type="ECO:0000313" key="2">
    <source>
        <dbReference type="Proteomes" id="UP000217507"/>
    </source>
</evidence>
<reference evidence="1 2" key="1">
    <citation type="submission" date="2017-06" db="EMBL/GenBank/DDBJ databases">
        <title>Genome sequencing of cyanobaciteial culture collection at National Institute for Environmental Studies (NIES).</title>
        <authorList>
            <person name="Hirose Y."/>
            <person name="Shimura Y."/>
            <person name="Fujisawa T."/>
            <person name="Nakamura Y."/>
            <person name="Kawachi M."/>
        </authorList>
    </citation>
    <scope>NUCLEOTIDE SEQUENCE [LARGE SCALE GENOMIC DNA]</scope>
    <source>
        <strain evidence="1 2">NIES-23</strain>
        <plasmid evidence="2">Plasmid Plasmid2 dna</plasmid>
    </source>
</reference>
<geneLocation type="plasmid" evidence="1">
    <name>plasmid2</name>
</geneLocation>
<dbReference type="EMBL" id="AP018218">
    <property type="protein sequence ID" value="BAY72986.1"/>
    <property type="molecule type" value="Genomic_DNA"/>
</dbReference>
<name>A0A1Z4KVE8_ANAVA</name>
<evidence type="ECO:0000313" key="1">
    <source>
        <dbReference type="EMBL" id="BAY72986.1"/>
    </source>
</evidence>
<sequence length="66" mass="7750">MIQDFQLNPSFNIYFEGMEYHAKIHFDDAFETEAEEIAASDISTLAAKVSNRWRQYLLSIANKYKQ</sequence>
<dbReference type="Proteomes" id="UP000217507">
    <property type="component" value="Plasmid Plasmid2 dna"/>
</dbReference>
<gene>
    <name evidence="1" type="ORF">NIES23_58140</name>
</gene>
<accession>A0A1Z4KVE8</accession>
<dbReference type="AlphaFoldDB" id="A0A1Z4KVE8"/>
<keyword evidence="1" id="KW-0614">Plasmid</keyword>
<protein>
    <submittedName>
        <fullName evidence="1">Uncharacterized protein</fullName>
    </submittedName>
</protein>